<dbReference type="Pfam" id="PF00196">
    <property type="entry name" value="GerE"/>
    <property type="match status" value="1"/>
</dbReference>
<dbReference type="InterPro" id="IPR058245">
    <property type="entry name" value="NreC/VraR/RcsB-like_REC"/>
</dbReference>
<name>A0A0S7BX42_9BACT</name>
<dbReference type="Gene3D" id="3.40.50.2300">
    <property type="match status" value="1"/>
</dbReference>
<evidence type="ECO:0000313" key="9">
    <source>
        <dbReference type="Proteomes" id="UP000053091"/>
    </source>
</evidence>
<dbReference type="RefSeq" id="WP_062045323.1">
    <property type="nucleotide sequence ID" value="NZ_DF968183.1"/>
</dbReference>
<keyword evidence="1" id="KW-0597">Phosphoprotein</keyword>
<evidence type="ECO:0000256" key="2">
    <source>
        <dbReference type="ARBA" id="ARBA00023015"/>
    </source>
</evidence>
<dbReference type="SMART" id="SM00421">
    <property type="entry name" value="HTH_LUXR"/>
    <property type="match status" value="1"/>
</dbReference>
<dbReference type="CDD" id="cd06170">
    <property type="entry name" value="LuxR_C_like"/>
    <property type="match status" value="1"/>
</dbReference>
<sequence>MNKIEVILVDDHRIMCEGLKSMLGDSHEITVMGCVRNLSELLIKLRILPIHVILLSCYEPGDHDIEMIRIIQREHPQIKILILAMTAQESFILRTLKAGAKGFLSKDADRNELIESILTIRNGYDYYSKSISEIILKRYLNQPGNGNAQRNQPAGVLSDREMEVLKLYAESYTNQEIADKLFVSIRTVESHKNNIMRKINLKTTVDMVKFAIRNNLIEI</sequence>
<dbReference type="SUPFAM" id="SSF52172">
    <property type="entry name" value="CheY-like"/>
    <property type="match status" value="1"/>
</dbReference>
<dbReference type="GO" id="GO:0003677">
    <property type="term" value="F:DNA binding"/>
    <property type="evidence" value="ECO:0007669"/>
    <property type="project" value="UniProtKB-KW"/>
</dbReference>
<dbReference type="EMBL" id="DF968183">
    <property type="protein sequence ID" value="GAP45165.1"/>
    <property type="molecule type" value="Genomic_DNA"/>
</dbReference>
<keyword evidence="9" id="KW-1185">Reference proteome</keyword>
<dbReference type="InterPro" id="IPR000792">
    <property type="entry name" value="Tscrpt_reg_LuxR_C"/>
</dbReference>
<dbReference type="CDD" id="cd17535">
    <property type="entry name" value="REC_NarL-like"/>
    <property type="match status" value="1"/>
</dbReference>
<keyword evidence="2" id="KW-0805">Transcription regulation</keyword>
<evidence type="ECO:0000256" key="1">
    <source>
        <dbReference type="ARBA" id="ARBA00022553"/>
    </source>
</evidence>
<dbReference type="Pfam" id="PF00072">
    <property type="entry name" value="Response_reg"/>
    <property type="match status" value="1"/>
</dbReference>
<accession>A0A0S7BX42</accession>
<dbReference type="PANTHER" id="PTHR43214">
    <property type="entry name" value="TWO-COMPONENT RESPONSE REGULATOR"/>
    <property type="match status" value="1"/>
</dbReference>
<dbReference type="GO" id="GO:0006355">
    <property type="term" value="P:regulation of DNA-templated transcription"/>
    <property type="evidence" value="ECO:0007669"/>
    <property type="project" value="InterPro"/>
</dbReference>
<evidence type="ECO:0000256" key="5">
    <source>
        <dbReference type="PROSITE-ProRule" id="PRU00169"/>
    </source>
</evidence>
<keyword evidence="4" id="KW-0804">Transcription</keyword>
<dbReference type="InterPro" id="IPR016032">
    <property type="entry name" value="Sig_transdc_resp-reg_C-effctor"/>
</dbReference>
<evidence type="ECO:0000259" key="6">
    <source>
        <dbReference type="PROSITE" id="PS50043"/>
    </source>
</evidence>
<gene>
    <name evidence="8" type="ORF">TBC1_12986</name>
</gene>
<feature type="domain" description="HTH luxR-type" evidence="6">
    <location>
        <begin position="150"/>
        <end position="215"/>
    </location>
</feature>
<dbReference type="InterPro" id="IPR011006">
    <property type="entry name" value="CheY-like_superfamily"/>
</dbReference>
<dbReference type="PROSITE" id="PS50043">
    <property type="entry name" value="HTH_LUXR_2"/>
    <property type="match status" value="1"/>
</dbReference>
<evidence type="ECO:0000259" key="7">
    <source>
        <dbReference type="PROSITE" id="PS50110"/>
    </source>
</evidence>
<evidence type="ECO:0000256" key="4">
    <source>
        <dbReference type="ARBA" id="ARBA00023163"/>
    </source>
</evidence>
<dbReference type="OrthoDB" id="9797341at2"/>
<comment type="caution">
    <text evidence="5">Lacks conserved residue(s) required for the propagation of feature annotation.</text>
</comment>
<feature type="domain" description="Response regulatory" evidence="7">
    <location>
        <begin position="5"/>
        <end position="121"/>
    </location>
</feature>
<evidence type="ECO:0000313" key="8">
    <source>
        <dbReference type="EMBL" id="GAP45165.1"/>
    </source>
</evidence>
<dbReference type="PROSITE" id="PS50110">
    <property type="entry name" value="RESPONSE_REGULATORY"/>
    <property type="match status" value="1"/>
</dbReference>
<dbReference type="InterPro" id="IPR039420">
    <property type="entry name" value="WalR-like"/>
</dbReference>
<proteinExistence type="predicted"/>
<organism evidence="8">
    <name type="scientific">Lentimicrobium saccharophilum</name>
    <dbReference type="NCBI Taxonomy" id="1678841"/>
    <lineage>
        <taxon>Bacteria</taxon>
        <taxon>Pseudomonadati</taxon>
        <taxon>Bacteroidota</taxon>
        <taxon>Bacteroidia</taxon>
        <taxon>Bacteroidales</taxon>
        <taxon>Lentimicrobiaceae</taxon>
        <taxon>Lentimicrobium</taxon>
    </lineage>
</organism>
<dbReference type="PRINTS" id="PR00038">
    <property type="entry name" value="HTHLUXR"/>
</dbReference>
<protein>
    <submittedName>
        <fullName evidence="8">DNA-binding response regulator, NarL/FixJ family</fullName>
    </submittedName>
</protein>
<dbReference type="AlphaFoldDB" id="A0A0S7BX42"/>
<evidence type="ECO:0000256" key="3">
    <source>
        <dbReference type="ARBA" id="ARBA00023125"/>
    </source>
</evidence>
<dbReference type="PANTHER" id="PTHR43214:SF41">
    <property type="entry name" value="NITRATE_NITRITE RESPONSE REGULATOR PROTEIN NARP"/>
    <property type="match status" value="1"/>
</dbReference>
<dbReference type="SMART" id="SM00448">
    <property type="entry name" value="REC"/>
    <property type="match status" value="1"/>
</dbReference>
<reference evidence="8" key="1">
    <citation type="journal article" date="2015" name="Genome Announc.">
        <title>Draft Genome Sequence of Bacteroidales Strain TBC1, a Novel Isolate from a Methanogenic Wastewater Treatment System.</title>
        <authorList>
            <person name="Tourlousse D.M."/>
            <person name="Matsuura N."/>
            <person name="Sun L."/>
            <person name="Toyonaga M."/>
            <person name="Kuroda K."/>
            <person name="Ohashi A."/>
            <person name="Cruz R."/>
            <person name="Yamaguchi T."/>
            <person name="Sekiguchi Y."/>
        </authorList>
    </citation>
    <scope>NUCLEOTIDE SEQUENCE [LARGE SCALE GENOMIC DNA]</scope>
    <source>
        <strain evidence="8">TBC1</strain>
    </source>
</reference>
<dbReference type="SUPFAM" id="SSF46894">
    <property type="entry name" value="C-terminal effector domain of the bipartite response regulators"/>
    <property type="match status" value="1"/>
</dbReference>
<keyword evidence="3 8" id="KW-0238">DNA-binding</keyword>
<dbReference type="Proteomes" id="UP000053091">
    <property type="component" value="Unassembled WGS sequence"/>
</dbReference>
<dbReference type="GO" id="GO:0000160">
    <property type="term" value="P:phosphorelay signal transduction system"/>
    <property type="evidence" value="ECO:0007669"/>
    <property type="project" value="InterPro"/>
</dbReference>
<dbReference type="InterPro" id="IPR001789">
    <property type="entry name" value="Sig_transdc_resp-reg_receiver"/>
</dbReference>
<dbReference type="STRING" id="1678841.TBC1_12986"/>